<feature type="region of interest" description="Disordered" evidence="3">
    <location>
        <begin position="22"/>
        <end position="43"/>
    </location>
</feature>
<dbReference type="Pfam" id="PF01464">
    <property type="entry name" value="SLT"/>
    <property type="match status" value="1"/>
</dbReference>
<dbReference type="PANTHER" id="PTHR37423">
    <property type="entry name" value="SOLUBLE LYTIC MUREIN TRANSGLYCOSYLASE-RELATED"/>
    <property type="match status" value="1"/>
</dbReference>
<evidence type="ECO:0000256" key="1">
    <source>
        <dbReference type="ARBA" id="ARBA00007734"/>
    </source>
</evidence>
<dbReference type="EMBL" id="CP029352">
    <property type="protein sequence ID" value="AWK85461.1"/>
    <property type="molecule type" value="Genomic_DNA"/>
</dbReference>
<dbReference type="PROSITE" id="PS51724">
    <property type="entry name" value="SPOR"/>
    <property type="match status" value="1"/>
</dbReference>
<dbReference type="InterPro" id="IPR036680">
    <property type="entry name" value="SPOR-like_sf"/>
</dbReference>
<dbReference type="InterPro" id="IPR023346">
    <property type="entry name" value="Lysozyme-like_dom_sf"/>
</dbReference>
<dbReference type="AlphaFoldDB" id="A0A2S2CLV9"/>
<dbReference type="Gene3D" id="3.30.70.1070">
    <property type="entry name" value="Sporulation related repeat"/>
    <property type="match status" value="1"/>
</dbReference>
<sequence length="381" mass="40217">MRSHSPPRLRVGPDVQWSFLKKSQPKPKLDHRAGRTGQTGAGEGGIVRRVRSLLACVALSALATGCASGPSSRTASQAEIDAHVTEASRRFDMPEVWIREVMRQESGGRTMLNGKPIVSKAGAMGLMQVMPATYEEMRRKHNLGSDPFDPHDNIIAGTAYLREMYNLFGAPGFLGAYNCGPGCYGDYLAGKRRLPDETVRYIAAVGPRLNRAPAPAPENSDIVLVSAPAESSYSAPVATPAVSERPRVVAQELPPVSESPGRSYSPAPVPAPTPIPAPAPRPAPVPATSYGSGGYAGGPSVWMVQLGAFRSPDDGARVIDRARRTLPGVLGRTQQVVQAVDTKTGLLYRARLAGLSQEAANNTCASLVGQGMACFVVAPGA</sequence>
<dbReference type="RefSeq" id="WP_109324705.1">
    <property type="nucleotide sequence ID" value="NZ_CP029352.1"/>
</dbReference>
<comment type="similarity">
    <text evidence="2">Belongs to the virb1 family.</text>
</comment>
<comment type="similarity">
    <text evidence="1">Belongs to the transglycosylase Slt family.</text>
</comment>
<protein>
    <submittedName>
        <fullName evidence="5">Transglycosylase</fullName>
    </submittedName>
</protein>
<evidence type="ECO:0000256" key="3">
    <source>
        <dbReference type="SAM" id="MobiDB-lite"/>
    </source>
</evidence>
<dbReference type="SUPFAM" id="SSF53955">
    <property type="entry name" value="Lysozyme-like"/>
    <property type="match status" value="1"/>
</dbReference>
<feature type="region of interest" description="Disordered" evidence="3">
    <location>
        <begin position="253"/>
        <end position="284"/>
    </location>
</feature>
<evidence type="ECO:0000259" key="4">
    <source>
        <dbReference type="PROSITE" id="PS51724"/>
    </source>
</evidence>
<accession>A0A2S2CLV9</accession>
<evidence type="ECO:0000313" key="5">
    <source>
        <dbReference type="EMBL" id="AWK85461.1"/>
    </source>
</evidence>
<organism evidence="5 6">
    <name type="scientific">Azospirillum thermophilum</name>
    <dbReference type="NCBI Taxonomy" id="2202148"/>
    <lineage>
        <taxon>Bacteria</taxon>
        <taxon>Pseudomonadati</taxon>
        <taxon>Pseudomonadota</taxon>
        <taxon>Alphaproteobacteria</taxon>
        <taxon>Rhodospirillales</taxon>
        <taxon>Azospirillaceae</taxon>
        <taxon>Azospirillum</taxon>
    </lineage>
</organism>
<feature type="compositionally biased region" description="Pro residues" evidence="3">
    <location>
        <begin position="267"/>
        <end position="284"/>
    </location>
</feature>
<dbReference type="OrthoDB" id="9801695at2"/>
<feature type="domain" description="SPOR" evidence="4">
    <location>
        <begin position="296"/>
        <end position="381"/>
    </location>
</feature>
<dbReference type="InterPro" id="IPR008258">
    <property type="entry name" value="Transglycosylase_SLT_dom_1"/>
</dbReference>
<dbReference type="Pfam" id="PF05036">
    <property type="entry name" value="SPOR"/>
    <property type="match status" value="1"/>
</dbReference>
<gene>
    <name evidence="5" type="ORF">DEW08_04130</name>
</gene>
<dbReference type="Gene3D" id="1.10.530.10">
    <property type="match status" value="1"/>
</dbReference>
<evidence type="ECO:0000256" key="2">
    <source>
        <dbReference type="ARBA" id="ARBA00009387"/>
    </source>
</evidence>
<keyword evidence="6" id="KW-1185">Reference proteome</keyword>
<dbReference type="KEGG" id="azz:DEW08_04130"/>
<dbReference type="Proteomes" id="UP000245629">
    <property type="component" value="Chromosome 1"/>
</dbReference>
<reference evidence="6" key="1">
    <citation type="submission" date="2018-05" db="EMBL/GenBank/DDBJ databases">
        <title>Azospirillum thermophila sp. nov., a novel isolated from hot spring.</title>
        <authorList>
            <person name="Zhao Z."/>
        </authorList>
    </citation>
    <scope>NUCLEOTIDE SEQUENCE [LARGE SCALE GENOMIC DNA]</scope>
    <source>
        <strain evidence="6">CFH 70021</strain>
    </source>
</reference>
<dbReference type="GO" id="GO:0042834">
    <property type="term" value="F:peptidoglycan binding"/>
    <property type="evidence" value="ECO:0007669"/>
    <property type="project" value="InterPro"/>
</dbReference>
<dbReference type="InterPro" id="IPR007730">
    <property type="entry name" value="SPOR-like_dom"/>
</dbReference>
<evidence type="ECO:0000313" key="6">
    <source>
        <dbReference type="Proteomes" id="UP000245629"/>
    </source>
</evidence>
<name>A0A2S2CLV9_9PROT</name>
<dbReference type="CDD" id="cd00254">
    <property type="entry name" value="LT-like"/>
    <property type="match status" value="1"/>
</dbReference>
<proteinExistence type="inferred from homology"/>
<dbReference type="PANTHER" id="PTHR37423:SF2">
    <property type="entry name" value="MEMBRANE-BOUND LYTIC MUREIN TRANSGLYCOSYLASE C"/>
    <property type="match status" value="1"/>
</dbReference>